<feature type="domain" description="Cadherin" evidence="14">
    <location>
        <begin position="29"/>
        <end position="125"/>
    </location>
</feature>
<dbReference type="GO" id="GO:0060429">
    <property type="term" value="P:epithelium development"/>
    <property type="evidence" value="ECO:0007669"/>
    <property type="project" value="UniProtKB-ARBA"/>
</dbReference>
<protein>
    <recommendedName>
        <fullName evidence="14">Cadherin domain-containing protein</fullName>
    </recommendedName>
</protein>
<dbReference type="GO" id="GO:0045296">
    <property type="term" value="F:cadherin binding"/>
    <property type="evidence" value="ECO:0007669"/>
    <property type="project" value="TreeGrafter"/>
</dbReference>
<dbReference type="PANTHER" id="PTHR24027:SF438">
    <property type="entry name" value="CADHERIN 23"/>
    <property type="match status" value="1"/>
</dbReference>
<dbReference type="Pfam" id="PF00028">
    <property type="entry name" value="Cadherin"/>
    <property type="match status" value="11"/>
</dbReference>
<feature type="chain" id="PRO_5040139573" description="Cadherin domain-containing protein" evidence="13">
    <location>
        <begin position="23"/>
        <end position="1866"/>
    </location>
</feature>
<dbReference type="GO" id="GO:0016477">
    <property type="term" value="P:cell migration"/>
    <property type="evidence" value="ECO:0007669"/>
    <property type="project" value="TreeGrafter"/>
</dbReference>
<comment type="subcellular location">
    <subcellularLocation>
        <location evidence="1">Cell membrane</location>
        <topology evidence="1">Single-pass type I membrane protein</topology>
    </subcellularLocation>
</comment>
<dbReference type="PROSITE" id="PS00232">
    <property type="entry name" value="CADHERIN_1"/>
    <property type="match status" value="5"/>
</dbReference>
<dbReference type="Gene3D" id="2.60.40.60">
    <property type="entry name" value="Cadherins"/>
    <property type="match status" value="14"/>
</dbReference>
<dbReference type="Proteomes" id="UP001152798">
    <property type="component" value="Chromosome 7"/>
</dbReference>
<feature type="domain" description="Cadherin" evidence="14">
    <location>
        <begin position="1456"/>
        <end position="1579"/>
    </location>
</feature>
<sequence>MGWRVLASILLFLASLLADVRGNESPILTQDMDNTVLSENAQVGSVVEVLKGTDPEGSPVRFGISGTDKFSVNPVTGEVTLIRPLDREVNDTLRFFVTIEDDVNNLVQTPVSVIIIDVNDNPPAFKNEPYEVSVTESTDIETLIFSGIMLEDYDLSGEILEVFCKDHEMFPGTCEKFEITTFNSSQQSFHGGVILKEKLNYSERQLYQLLLIATDGTFNTTSSLEIKVLDIQDTPPLFQGSLTGVIKEDDPIGTLVMTVHAKDGDKGVPRKIVYDLLTNPQDYFLLDPDTGELRTAKPLDREALLESTGVLTLLIRAREIVDGVPGNDSLTSTTTMASVTIKDVNDEPPQFNQKEYHVKLSENTPLGTPLPNLNMTITDPDVGINSRFKLSLSDVSGAFDVEPSTGSGSTAVSIRVVNGPLDYENPNNRKFILLVIAEETETPQKLSSTATVTIEITDANDNVPEFDSEAYSASVDETAIPGDPVTTITASDVDTGSFGTKGIVYNLVGHGAEKFNVNKKTGLITVAPCVMPGSPQCLDFETKPVYYLNLQATDNEGEGQTKVVPLQISLNDNNDNPPTFTSDSYKAIIDEGSDKFEPPLFVQARDVDKTSEVIYSIVDGNVNNLFSIDPLSGEVTVTDRNGLDMTNVSSDMIHLVIQAFDGVFKVNCSADITVLDVNNNHPIFEQSEYTITVPEDSPTGTSVETVVAHDADTGINAKLLYRIEKGGFDDFGIDNRTGVVNVISKLDYDRRNSYLIHIIAVDGGTPALTGTTTLSIAVANTNDKIPFFSPATQRAEVKEDAKVGEVVHHLIAQDLDVNSTDALNFDVTEPITAVDKNGKEVEGDAFKDFFSVNQATGVVAVARPLEREIAAIVRITVLVTDITASTKQQGTGTLIITIIDVNDYAPEFLKPWSISNPRYSVEVLEEQPPGTMVGTFTAIDQDSNNIWYDIEPPSEYFEINNITGAVKTKIRLDYEKSPSLQFSIVAYDSGIPPLSSTAHISVNVVNINDMNPIFNQREYTFWVDENAESGTVIGNVSASDGDAGEAGQVTYSLSEQSFGDFSIDKNSGEILVLNNSKLDREAREEMTIQVIATDGAIGDDARSSIVPVHIKIKDVNDNAPVFSQHEYKINIVESIPLSPPAPILQLRAEDRDSSSRLEYSIVSGNTGDVFMLDSITGIMYPRISLKNQLPYYTLLVQVSDGVHVDEARIDINVQAINQNQPVFTFPSNSNSTVFIKENDNEVGAVVLTVKAVDGDSGENGRVTYHFKVRNENVQETEDFTINADSGEVRAKSSLDRETKSLYHLVLVARDHGSPTWYEALRSLTIELLDVDDNVPEFSTLEPYVFHIKENAPPRSKIGVIEANDRDEGENSKVYYYIVKDESKSFVVDKLNGTIICSVTLDREEKDSYDIYVKATNDPDYYVSKEKLDMKNLKASKTIAHIKISVMDENDNEPFFYSTEYNAGVLVSAHGGEFVAQLTATDKDAGANGSLSYLILTSHLFRAGSNVSSGSVIPSPFTISETGKLTTAALVAEYNQERFKLEVIAKEKAPPYREAKAIVNIWIYEQQQLIRVILSRPPEEVHREKEQITMELSNVTKSLVVIDEIKYHIDPQGQVQQEWCDMYLHVVDKKTQMISTIPDVLKLIDSHYDFLKDYYAGFAIENVVPAYVGAKEETFEPALAALIALLIVLFVGCVSVIVVCCCFRHWIVSEPVDMKQSDMLIKKTVMDDLNTTENPLWIEQKLKLYEEQELTMQVFCEPENNQIPPPMERRDSVDMSVVDNTYATIQHPNRRSSLNTMLSLGAGDYATLGGSVLPLDNVSSHSQQMFEAALGFQGSTFQVPENPDLFRARSELRVNKDGQPEFVSELI</sequence>
<feature type="domain" description="Cadherin" evidence="14">
    <location>
        <begin position="915"/>
        <end position="1014"/>
    </location>
</feature>
<evidence type="ECO:0000259" key="14">
    <source>
        <dbReference type="PROSITE" id="PS50268"/>
    </source>
</evidence>
<feature type="domain" description="Cadherin" evidence="14">
    <location>
        <begin position="1015"/>
        <end position="1122"/>
    </location>
</feature>
<dbReference type="InterPro" id="IPR015919">
    <property type="entry name" value="Cadherin-like_sf"/>
</dbReference>
<feature type="domain" description="Cadherin" evidence="14">
    <location>
        <begin position="467"/>
        <end position="580"/>
    </location>
</feature>
<feature type="transmembrane region" description="Helical" evidence="12">
    <location>
        <begin position="1678"/>
        <end position="1706"/>
    </location>
</feature>
<feature type="domain" description="Cadherin" evidence="14">
    <location>
        <begin position="238"/>
        <end position="351"/>
    </location>
</feature>
<dbReference type="FunFam" id="2.60.40.60:FF:000092">
    <property type="entry name" value="Protocadherin 8"/>
    <property type="match status" value="1"/>
</dbReference>
<dbReference type="GO" id="GO:0007156">
    <property type="term" value="P:homophilic cell adhesion via plasma membrane adhesion molecules"/>
    <property type="evidence" value="ECO:0007669"/>
    <property type="project" value="InterPro"/>
</dbReference>
<dbReference type="InterPro" id="IPR039808">
    <property type="entry name" value="Cadherin"/>
</dbReference>
<dbReference type="FunFam" id="2.60.40.60:FF:000020">
    <property type="entry name" value="Dachsous cadherin-related 1b"/>
    <property type="match status" value="3"/>
</dbReference>
<dbReference type="SMART" id="SM00112">
    <property type="entry name" value="CA"/>
    <property type="match status" value="14"/>
</dbReference>
<evidence type="ECO:0000256" key="2">
    <source>
        <dbReference type="ARBA" id="ARBA00022475"/>
    </source>
</evidence>
<dbReference type="SUPFAM" id="SSF49313">
    <property type="entry name" value="Cadherin-like"/>
    <property type="match status" value="14"/>
</dbReference>
<evidence type="ECO:0000256" key="5">
    <source>
        <dbReference type="ARBA" id="ARBA00022737"/>
    </source>
</evidence>
<dbReference type="PANTHER" id="PTHR24027">
    <property type="entry name" value="CADHERIN-23"/>
    <property type="match status" value="1"/>
</dbReference>
<dbReference type="GO" id="GO:0008013">
    <property type="term" value="F:beta-catenin binding"/>
    <property type="evidence" value="ECO:0007669"/>
    <property type="project" value="TreeGrafter"/>
</dbReference>
<feature type="domain" description="Cadherin" evidence="14">
    <location>
        <begin position="685"/>
        <end position="788"/>
    </location>
</feature>
<feature type="domain" description="Cadherin" evidence="14">
    <location>
        <begin position="1123"/>
        <end position="1223"/>
    </location>
</feature>
<evidence type="ECO:0000256" key="12">
    <source>
        <dbReference type="SAM" id="Phobius"/>
    </source>
</evidence>
<keyword evidence="2" id="KW-1003">Cell membrane</keyword>
<dbReference type="GO" id="GO:0016342">
    <property type="term" value="C:catenin complex"/>
    <property type="evidence" value="ECO:0007669"/>
    <property type="project" value="TreeGrafter"/>
</dbReference>
<dbReference type="EMBL" id="OV725083">
    <property type="protein sequence ID" value="CAH1408356.1"/>
    <property type="molecule type" value="Genomic_DNA"/>
</dbReference>
<evidence type="ECO:0000256" key="6">
    <source>
        <dbReference type="ARBA" id="ARBA00022837"/>
    </source>
</evidence>
<name>A0A9P0MXZ9_NEZVI</name>
<dbReference type="PRINTS" id="PR00205">
    <property type="entry name" value="CADHERIN"/>
</dbReference>
<feature type="domain" description="Cadherin" evidence="14">
    <location>
        <begin position="581"/>
        <end position="684"/>
    </location>
</feature>
<evidence type="ECO:0000256" key="7">
    <source>
        <dbReference type="ARBA" id="ARBA00022889"/>
    </source>
</evidence>
<feature type="domain" description="Cadherin" evidence="14">
    <location>
        <begin position="1339"/>
        <end position="1455"/>
    </location>
</feature>
<feature type="domain" description="Cadherin" evidence="14">
    <location>
        <begin position="1227"/>
        <end position="1337"/>
    </location>
</feature>
<keyword evidence="16" id="KW-1185">Reference proteome</keyword>
<dbReference type="CDD" id="cd11304">
    <property type="entry name" value="Cadherin_repeat"/>
    <property type="match status" value="14"/>
</dbReference>
<evidence type="ECO:0000313" key="16">
    <source>
        <dbReference type="Proteomes" id="UP001152798"/>
    </source>
</evidence>
<keyword evidence="7" id="KW-0130">Cell adhesion</keyword>
<dbReference type="FunFam" id="2.60.40.60:FF:000266">
    <property type="entry name" value="Cadherin 23"/>
    <property type="match status" value="1"/>
</dbReference>
<feature type="signal peptide" evidence="13">
    <location>
        <begin position="1"/>
        <end position="22"/>
    </location>
</feature>
<feature type="domain" description="Cadherin" evidence="14">
    <location>
        <begin position="789"/>
        <end position="908"/>
    </location>
</feature>
<keyword evidence="8 12" id="KW-1133">Transmembrane helix</keyword>
<dbReference type="PROSITE" id="PS50268">
    <property type="entry name" value="CADHERIN_2"/>
    <property type="match status" value="14"/>
</dbReference>
<keyword evidence="5" id="KW-0677">Repeat</keyword>
<feature type="domain" description="Cadherin" evidence="14">
    <location>
        <begin position="126"/>
        <end position="238"/>
    </location>
</feature>
<keyword evidence="9 12" id="KW-0472">Membrane</keyword>
<accession>A0A9P0MXZ9</accession>
<evidence type="ECO:0000256" key="4">
    <source>
        <dbReference type="ARBA" id="ARBA00022729"/>
    </source>
</evidence>
<keyword evidence="4 13" id="KW-0732">Signal</keyword>
<keyword evidence="6 11" id="KW-0106">Calcium</keyword>
<dbReference type="InterPro" id="IPR020894">
    <property type="entry name" value="Cadherin_CS"/>
</dbReference>
<feature type="domain" description="Cadherin" evidence="14">
    <location>
        <begin position="352"/>
        <end position="466"/>
    </location>
</feature>
<dbReference type="InterPro" id="IPR002126">
    <property type="entry name" value="Cadherin-like_dom"/>
</dbReference>
<evidence type="ECO:0000313" key="15">
    <source>
        <dbReference type="EMBL" id="CAH1408356.1"/>
    </source>
</evidence>
<evidence type="ECO:0000256" key="13">
    <source>
        <dbReference type="SAM" id="SignalP"/>
    </source>
</evidence>
<evidence type="ECO:0000256" key="1">
    <source>
        <dbReference type="ARBA" id="ARBA00004251"/>
    </source>
</evidence>
<evidence type="ECO:0000256" key="11">
    <source>
        <dbReference type="PROSITE-ProRule" id="PRU00043"/>
    </source>
</evidence>
<dbReference type="FunFam" id="2.60.40.60:FF:000168">
    <property type="entry name" value="Cadherin-related family member 2"/>
    <property type="match status" value="1"/>
</dbReference>
<gene>
    <name evidence="15" type="ORF">NEZAVI_LOCUS15905</name>
</gene>
<dbReference type="FunFam" id="2.60.40.60:FF:000098">
    <property type="entry name" value="cadherin-23 isoform X1"/>
    <property type="match status" value="1"/>
</dbReference>
<organism evidence="15 16">
    <name type="scientific">Nezara viridula</name>
    <name type="common">Southern green stink bug</name>
    <name type="synonym">Cimex viridulus</name>
    <dbReference type="NCBI Taxonomy" id="85310"/>
    <lineage>
        <taxon>Eukaryota</taxon>
        <taxon>Metazoa</taxon>
        <taxon>Ecdysozoa</taxon>
        <taxon>Arthropoda</taxon>
        <taxon>Hexapoda</taxon>
        <taxon>Insecta</taxon>
        <taxon>Pterygota</taxon>
        <taxon>Neoptera</taxon>
        <taxon>Paraneoptera</taxon>
        <taxon>Hemiptera</taxon>
        <taxon>Heteroptera</taxon>
        <taxon>Panheteroptera</taxon>
        <taxon>Pentatomomorpha</taxon>
        <taxon>Pentatomoidea</taxon>
        <taxon>Pentatomidae</taxon>
        <taxon>Pentatominae</taxon>
        <taxon>Nezara</taxon>
    </lineage>
</organism>
<dbReference type="GO" id="GO:0009653">
    <property type="term" value="P:anatomical structure morphogenesis"/>
    <property type="evidence" value="ECO:0007669"/>
    <property type="project" value="UniProtKB-ARBA"/>
</dbReference>
<evidence type="ECO:0000256" key="10">
    <source>
        <dbReference type="ARBA" id="ARBA00059331"/>
    </source>
</evidence>
<evidence type="ECO:0000256" key="3">
    <source>
        <dbReference type="ARBA" id="ARBA00022692"/>
    </source>
</evidence>
<dbReference type="OrthoDB" id="9990384at2759"/>
<proteinExistence type="predicted"/>
<comment type="function">
    <text evidence="10">Cadherins are calcium-dependent cell adhesion proteins. They preferentially interact with themselves in a homophilic manner in connecting cells.</text>
</comment>
<dbReference type="GO" id="GO:0005509">
    <property type="term" value="F:calcium ion binding"/>
    <property type="evidence" value="ECO:0007669"/>
    <property type="project" value="UniProtKB-UniRule"/>
</dbReference>
<reference evidence="15" key="1">
    <citation type="submission" date="2022-01" db="EMBL/GenBank/DDBJ databases">
        <authorList>
            <person name="King R."/>
        </authorList>
    </citation>
    <scope>NUCLEOTIDE SEQUENCE</scope>
</reference>
<keyword evidence="3 12" id="KW-0812">Transmembrane</keyword>
<evidence type="ECO:0000256" key="8">
    <source>
        <dbReference type="ARBA" id="ARBA00022989"/>
    </source>
</evidence>
<evidence type="ECO:0000256" key="9">
    <source>
        <dbReference type="ARBA" id="ARBA00023136"/>
    </source>
</evidence>